<dbReference type="GO" id="GO:0003723">
    <property type="term" value="F:RNA binding"/>
    <property type="evidence" value="ECO:0007669"/>
    <property type="project" value="InterPro"/>
</dbReference>
<name>A0A1L3KL91_9VIRU</name>
<evidence type="ECO:0000313" key="5">
    <source>
        <dbReference type="EMBL" id="APG78167.1"/>
    </source>
</evidence>
<reference evidence="5" key="1">
    <citation type="journal article" date="2016" name="Nature">
        <title>Redefining the invertebrate RNA virosphere.</title>
        <authorList>
            <person name="Shi M."/>
            <person name="Lin X.D."/>
            <person name="Tian J.H."/>
            <person name="Chen L.J."/>
            <person name="Chen X."/>
            <person name="Li C.X."/>
            <person name="Qin X.C."/>
            <person name="Li J."/>
            <person name="Cao J.P."/>
            <person name="Eden J.S."/>
            <person name="Buchmann J."/>
            <person name="Wang W."/>
            <person name="Xu J."/>
            <person name="Holmes E.C."/>
            <person name="Zhang Y.Z."/>
        </authorList>
    </citation>
    <scope>NUCLEOTIDE SEQUENCE</scope>
    <source>
        <strain evidence="5">BHJJX16459</strain>
    </source>
</reference>
<organism evidence="5">
    <name type="scientific">Beihai picobirna-like virus 6</name>
    <dbReference type="NCBI Taxonomy" id="1922523"/>
    <lineage>
        <taxon>Viruses</taxon>
        <taxon>Riboviria</taxon>
    </lineage>
</organism>
<dbReference type="EMBL" id="KX884057">
    <property type="protein sequence ID" value="APG78167.1"/>
    <property type="molecule type" value="Genomic_RNA"/>
</dbReference>
<sequence length="613" mass="68483">MDHHMNEKETHKNQNLMSESIMSKIKVVPVSQTSLSKNPSVKKKLNAYSEREIDGVNIDYRTPFYAVPHGSGSPVVNSRISGVPGLIPVDSNELYNKLAETGVFEELKSKEHPDVMEFEETFKPKVPSSSSIKLPWDASVEKLTKYFDTVGYKPEKSAMNEAIRDFEAEVRKVMPAKSLSLMSLEAAMDTLPSSSNWGAPFFLPGKEISYNDKGEEIATMDNSKRYLVRSKEIWKTLAQGQIPKLEDMCARCGWSGQEGNSKDGLSATKQRIMWECAHCITLINSSIQPYLDAFNLKMKWKAGLSDQSEVDASVSAELEGLGNDESLYGFDASGFDFHISHELIRAVVDVILRSFQLSKEEYKVLSYTLYNMFVSMPIITPNGIWEGATDNVKSGDKMTNNIDSSMNWIGASYVKIRTKLDRFDTIQNVGDDSVIKTSFSDLKVLKRVSEAYSELGWEVNVDKQWFKPESVSFLKRLHVKGSKTSYRSYTWVFIGLCNMEYPKGWSLAMYSASAIMQTSNLSPEYAGYDTFMQFAAAGDPMKLGLKSKGGVLDVLRAAGSADKVAERLDFQSFVANQNGIKKKGSNVSISIPDLNTAIWVSKQQKSKPTSVMK</sequence>
<dbReference type="InterPro" id="IPR001205">
    <property type="entry name" value="RNA-dir_pol_C"/>
</dbReference>
<keyword evidence="3" id="KW-0693">Viral RNA replication</keyword>
<dbReference type="InterPro" id="IPR043502">
    <property type="entry name" value="DNA/RNA_pol_sf"/>
</dbReference>
<dbReference type="GO" id="GO:0006351">
    <property type="term" value="P:DNA-templated transcription"/>
    <property type="evidence" value="ECO:0007669"/>
    <property type="project" value="InterPro"/>
</dbReference>
<evidence type="ECO:0000256" key="2">
    <source>
        <dbReference type="ARBA" id="ARBA00022695"/>
    </source>
</evidence>
<evidence type="ECO:0000256" key="1">
    <source>
        <dbReference type="ARBA" id="ARBA00022679"/>
    </source>
</evidence>
<proteinExistence type="predicted"/>
<dbReference type="GO" id="GO:0003968">
    <property type="term" value="F:RNA-directed RNA polymerase activity"/>
    <property type="evidence" value="ECO:0007669"/>
    <property type="project" value="InterPro"/>
</dbReference>
<dbReference type="SUPFAM" id="SSF56672">
    <property type="entry name" value="DNA/RNA polymerases"/>
    <property type="match status" value="1"/>
</dbReference>
<evidence type="ECO:0000256" key="3">
    <source>
        <dbReference type="ARBA" id="ARBA00022953"/>
    </source>
</evidence>
<keyword evidence="2" id="KW-0548">Nucleotidyltransferase</keyword>
<dbReference type="GO" id="GO:0039694">
    <property type="term" value="P:viral RNA genome replication"/>
    <property type="evidence" value="ECO:0007669"/>
    <property type="project" value="InterPro"/>
</dbReference>
<dbReference type="Pfam" id="PF00680">
    <property type="entry name" value="RdRP_1"/>
    <property type="match status" value="1"/>
</dbReference>
<accession>A0A1L3KL91</accession>
<protein>
    <submittedName>
        <fullName evidence="5">RdRp</fullName>
    </submittedName>
</protein>
<keyword evidence="1" id="KW-0808">Transferase</keyword>
<feature type="domain" description="RdRp catalytic" evidence="4">
    <location>
        <begin position="325"/>
        <end position="445"/>
    </location>
</feature>
<dbReference type="PROSITE" id="PS50507">
    <property type="entry name" value="RDRP_SSRNA_POS"/>
    <property type="match status" value="1"/>
</dbReference>
<dbReference type="InterPro" id="IPR007094">
    <property type="entry name" value="RNA-dir_pol_PSvirus"/>
</dbReference>
<evidence type="ECO:0000259" key="4">
    <source>
        <dbReference type="PROSITE" id="PS50507"/>
    </source>
</evidence>